<dbReference type="InterPro" id="IPR021412">
    <property type="entry name" value="DUF3052"/>
</dbReference>
<organism evidence="1 2">
    <name type="scientific">Corynebacterium timonense</name>
    <dbReference type="NCBI Taxonomy" id="441500"/>
    <lineage>
        <taxon>Bacteria</taxon>
        <taxon>Bacillati</taxon>
        <taxon>Actinomycetota</taxon>
        <taxon>Actinomycetes</taxon>
        <taxon>Mycobacteriales</taxon>
        <taxon>Corynebacteriaceae</taxon>
        <taxon>Corynebacterium</taxon>
    </lineage>
</organism>
<reference evidence="1 2" key="1">
    <citation type="submission" date="2016-10" db="EMBL/GenBank/DDBJ databases">
        <authorList>
            <person name="de Groot N.N."/>
        </authorList>
    </citation>
    <scope>NUCLEOTIDE SEQUENCE [LARGE SCALE GENOMIC DNA]</scope>
    <source>
        <strain evidence="1 2">DSM 45434</strain>
    </source>
</reference>
<sequence length="167" mass="17895">MSLPRIPARGALGGLSSSGIKYLMFIKEDKHVGAAGVDSYVDRLGIRRDSIVQEIGWDEDADSTISEAIEDVIGQPLLDEDTDELCDVVLLWFRTDDGDLVDALMDAGRNLGDGGRIWLLTPSATKPDAVHPGDISESAQLAGLVQTRADRLGEWQGSCLTAAGTKK</sequence>
<dbReference type="AlphaFoldDB" id="A0A1H1MAU9"/>
<name>A0A1H1MAU9_9CORY</name>
<dbReference type="STRING" id="1203190.GCA_000312345_00295"/>
<accession>A0A1H1MAU9</accession>
<gene>
    <name evidence="1" type="ORF">SAMN04488539_0479</name>
</gene>
<dbReference type="EMBL" id="LT629765">
    <property type="protein sequence ID" value="SDR83712.1"/>
    <property type="molecule type" value="Genomic_DNA"/>
</dbReference>
<dbReference type="Proteomes" id="UP000182237">
    <property type="component" value="Chromosome I"/>
</dbReference>
<protein>
    <recommendedName>
        <fullName evidence="3">DUF3052 domain-containing protein</fullName>
    </recommendedName>
</protein>
<keyword evidence="2" id="KW-1185">Reference proteome</keyword>
<evidence type="ECO:0000313" key="2">
    <source>
        <dbReference type="Proteomes" id="UP000182237"/>
    </source>
</evidence>
<dbReference type="eggNOG" id="ENOG5031Y1M">
    <property type="taxonomic scope" value="Bacteria"/>
</dbReference>
<evidence type="ECO:0000313" key="1">
    <source>
        <dbReference type="EMBL" id="SDR83712.1"/>
    </source>
</evidence>
<dbReference type="Pfam" id="PF11253">
    <property type="entry name" value="DUF3052"/>
    <property type="match status" value="1"/>
</dbReference>
<evidence type="ECO:0008006" key="3">
    <source>
        <dbReference type="Google" id="ProtNLM"/>
    </source>
</evidence>
<proteinExistence type="predicted"/>